<feature type="transmembrane region" description="Helical" evidence="7">
    <location>
        <begin position="98"/>
        <end position="118"/>
    </location>
</feature>
<dbReference type="Pfam" id="PF03631">
    <property type="entry name" value="Virul_fac_BrkB"/>
    <property type="match status" value="1"/>
</dbReference>
<proteinExistence type="predicted"/>
<evidence type="ECO:0000256" key="1">
    <source>
        <dbReference type="ARBA" id="ARBA00004651"/>
    </source>
</evidence>
<feature type="transmembrane region" description="Helical" evidence="7">
    <location>
        <begin position="220"/>
        <end position="242"/>
    </location>
</feature>
<evidence type="ECO:0000256" key="7">
    <source>
        <dbReference type="SAM" id="Phobius"/>
    </source>
</evidence>
<comment type="caution">
    <text evidence="8">The sequence shown here is derived from an EMBL/GenBank/DDBJ whole genome shotgun (WGS) entry which is preliminary data.</text>
</comment>
<organism evidence="8 9">
    <name type="scientific">Cupriavidus respiraculi</name>
    <dbReference type="NCBI Taxonomy" id="195930"/>
    <lineage>
        <taxon>Bacteria</taxon>
        <taxon>Pseudomonadati</taxon>
        <taxon>Pseudomonadota</taxon>
        <taxon>Betaproteobacteria</taxon>
        <taxon>Burkholderiales</taxon>
        <taxon>Burkholderiaceae</taxon>
        <taxon>Cupriavidus</taxon>
    </lineage>
</organism>
<keyword evidence="4 7" id="KW-1133">Transmembrane helix</keyword>
<dbReference type="Proteomes" id="UP000721236">
    <property type="component" value="Unassembled WGS sequence"/>
</dbReference>
<feature type="transmembrane region" description="Helical" evidence="7">
    <location>
        <begin position="32"/>
        <end position="57"/>
    </location>
</feature>
<keyword evidence="3 7" id="KW-0812">Transmembrane</keyword>
<dbReference type="InterPro" id="IPR017039">
    <property type="entry name" value="Virul_fac_BrkB"/>
</dbReference>
<sequence>MPIIDARTRAVLKHPGRFVLLTLSNFRANQGLLLAGAVAYYALLSIVPLLILMLIGLSHIVAPEALLATLSRYLEWLIPGQSRALTGELASFMANRGVIGWVLLATMIFFSSLAFTVLENAMSVIFVHRVAIRRRHFLVSAILPYCYILVLSVGLLMVTLVAGALQTIGERHVEVLGRDWSLDRLSGTLLYLLGLGGEVLLLTSIYLVMPVGRLSVRYALIGAMTAAVLWEISRHVLVWYFATLSQVGRVYGSLTTAIIVLLSLEIAATLLLLGAQVIAEFERGVAGPSDEGGPDAFHTHGASSPLSRLRGRGGGGEQG</sequence>
<comment type="subcellular location">
    <subcellularLocation>
        <location evidence="1">Cell membrane</location>
        <topology evidence="1">Multi-pass membrane protein</topology>
    </subcellularLocation>
</comment>
<evidence type="ECO:0000256" key="3">
    <source>
        <dbReference type="ARBA" id="ARBA00022692"/>
    </source>
</evidence>
<gene>
    <name evidence="8" type="ORF">LMG21510_01370</name>
</gene>
<evidence type="ECO:0000256" key="4">
    <source>
        <dbReference type="ARBA" id="ARBA00022989"/>
    </source>
</evidence>
<dbReference type="RefSeq" id="WP_222204349.1">
    <property type="nucleotide sequence ID" value="NZ_CAJZAH010000001.1"/>
</dbReference>
<name>A0ABM8WP88_9BURK</name>
<keyword evidence="5 7" id="KW-0472">Membrane</keyword>
<feature type="transmembrane region" description="Helical" evidence="7">
    <location>
        <begin position="138"/>
        <end position="168"/>
    </location>
</feature>
<protein>
    <recommendedName>
        <fullName evidence="10">YihY/virulence factor BrkB family protein</fullName>
    </recommendedName>
</protein>
<evidence type="ECO:0000256" key="2">
    <source>
        <dbReference type="ARBA" id="ARBA00022475"/>
    </source>
</evidence>
<dbReference type="PANTHER" id="PTHR30213:SF0">
    <property type="entry name" value="UPF0761 MEMBRANE PROTEIN YIHY"/>
    <property type="match status" value="1"/>
</dbReference>
<dbReference type="NCBIfam" id="TIGR00765">
    <property type="entry name" value="yihY_not_rbn"/>
    <property type="match status" value="1"/>
</dbReference>
<accession>A0ABM8WP88</accession>
<feature type="transmembrane region" description="Helical" evidence="7">
    <location>
        <begin position="188"/>
        <end position="208"/>
    </location>
</feature>
<dbReference type="PIRSF" id="PIRSF035875">
    <property type="entry name" value="RNase_BN"/>
    <property type="match status" value="1"/>
</dbReference>
<dbReference type="EMBL" id="CAJZAH010000001">
    <property type="protein sequence ID" value="CAG9169236.1"/>
    <property type="molecule type" value="Genomic_DNA"/>
</dbReference>
<evidence type="ECO:0000313" key="8">
    <source>
        <dbReference type="EMBL" id="CAG9169236.1"/>
    </source>
</evidence>
<evidence type="ECO:0000313" key="9">
    <source>
        <dbReference type="Proteomes" id="UP000721236"/>
    </source>
</evidence>
<reference evidence="8 9" key="1">
    <citation type="submission" date="2021-08" db="EMBL/GenBank/DDBJ databases">
        <authorList>
            <person name="Peeters C."/>
        </authorList>
    </citation>
    <scope>NUCLEOTIDE SEQUENCE [LARGE SCALE GENOMIC DNA]</scope>
    <source>
        <strain evidence="8 9">LMG 21510</strain>
    </source>
</reference>
<keyword evidence="2" id="KW-1003">Cell membrane</keyword>
<feature type="region of interest" description="Disordered" evidence="6">
    <location>
        <begin position="289"/>
        <end position="319"/>
    </location>
</feature>
<evidence type="ECO:0000256" key="6">
    <source>
        <dbReference type="SAM" id="MobiDB-lite"/>
    </source>
</evidence>
<dbReference type="PANTHER" id="PTHR30213">
    <property type="entry name" value="INNER MEMBRANE PROTEIN YHJD"/>
    <property type="match status" value="1"/>
</dbReference>
<keyword evidence="9" id="KW-1185">Reference proteome</keyword>
<feature type="transmembrane region" description="Helical" evidence="7">
    <location>
        <begin position="254"/>
        <end position="273"/>
    </location>
</feature>
<evidence type="ECO:0008006" key="10">
    <source>
        <dbReference type="Google" id="ProtNLM"/>
    </source>
</evidence>
<evidence type="ECO:0000256" key="5">
    <source>
        <dbReference type="ARBA" id="ARBA00023136"/>
    </source>
</evidence>